<accession>A0A840UPC9</accession>
<feature type="domain" description="Aminoglycoside phosphotransferase" evidence="2">
    <location>
        <begin position="44"/>
        <end position="283"/>
    </location>
</feature>
<reference evidence="3 4" key="1">
    <citation type="submission" date="2020-08" db="EMBL/GenBank/DDBJ databases">
        <title>Genomic Encyclopedia of Type Strains, Phase IV (KMG-IV): sequencing the most valuable type-strain genomes for metagenomic binning, comparative biology and taxonomic classification.</title>
        <authorList>
            <person name="Goeker M."/>
        </authorList>
    </citation>
    <scope>NUCLEOTIDE SEQUENCE [LARGE SCALE GENOMIC DNA]</scope>
    <source>
        <strain evidence="3 4">DSM 22359</strain>
    </source>
</reference>
<dbReference type="SUPFAM" id="SSF56112">
    <property type="entry name" value="Protein kinase-like (PK-like)"/>
    <property type="match status" value="1"/>
</dbReference>
<dbReference type="InterPro" id="IPR011009">
    <property type="entry name" value="Kinase-like_dom_sf"/>
</dbReference>
<keyword evidence="4" id="KW-1185">Reference proteome</keyword>
<dbReference type="PANTHER" id="PTHR21064:SF6">
    <property type="entry name" value="AMINOGLYCOSIDE PHOSPHOTRANSFERASE DOMAIN-CONTAINING PROTEIN"/>
    <property type="match status" value="1"/>
</dbReference>
<protein>
    <submittedName>
        <fullName evidence="3">Ser/Thr protein kinase RdoA (MazF antagonist)</fullName>
    </submittedName>
</protein>
<evidence type="ECO:0000313" key="3">
    <source>
        <dbReference type="EMBL" id="MBB5322478.1"/>
    </source>
</evidence>
<keyword evidence="3" id="KW-0808">Transferase</keyword>
<evidence type="ECO:0000313" key="4">
    <source>
        <dbReference type="Proteomes" id="UP000591735"/>
    </source>
</evidence>
<dbReference type="EMBL" id="JACHFE010000008">
    <property type="protein sequence ID" value="MBB5322478.1"/>
    <property type="molecule type" value="Genomic_DNA"/>
</dbReference>
<dbReference type="Proteomes" id="UP000591735">
    <property type="component" value="Unassembled WGS sequence"/>
</dbReference>
<evidence type="ECO:0000256" key="1">
    <source>
        <dbReference type="ARBA" id="ARBA00038240"/>
    </source>
</evidence>
<dbReference type="GO" id="GO:0004413">
    <property type="term" value="F:homoserine kinase activity"/>
    <property type="evidence" value="ECO:0007669"/>
    <property type="project" value="TreeGrafter"/>
</dbReference>
<organism evidence="3 4">
    <name type="scientific">Marinobacter oulmenensis</name>
    <dbReference type="NCBI Taxonomy" id="643747"/>
    <lineage>
        <taxon>Bacteria</taxon>
        <taxon>Pseudomonadati</taxon>
        <taxon>Pseudomonadota</taxon>
        <taxon>Gammaproteobacteria</taxon>
        <taxon>Pseudomonadales</taxon>
        <taxon>Marinobacteraceae</taxon>
        <taxon>Marinobacter</taxon>
    </lineage>
</organism>
<dbReference type="AlphaFoldDB" id="A0A840UPC9"/>
<dbReference type="GO" id="GO:0009088">
    <property type="term" value="P:threonine biosynthetic process"/>
    <property type="evidence" value="ECO:0007669"/>
    <property type="project" value="TreeGrafter"/>
</dbReference>
<name>A0A840UPC9_9GAMM</name>
<gene>
    <name evidence="3" type="ORF">HNR38_002979</name>
</gene>
<dbReference type="RefSeq" id="WP_221275840.1">
    <property type="nucleotide sequence ID" value="NZ_JACHFE010000008.1"/>
</dbReference>
<comment type="similarity">
    <text evidence="1">Belongs to the pseudomonas-type ThrB family.</text>
</comment>
<proteinExistence type="inferred from homology"/>
<dbReference type="PANTHER" id="PTHR21064">
    <property type="entry name" value="AMINOGLYCOSIDE PHOSPHOTRANSFERASE DOMAIN-CONTAINING PROTEIN-RELATED"/>
    <property type="match status" value="1"/>
</dbReference>
<dbReference type="InterPro" id="IPR002575">
    <property type="entry name" value="Aminoglycoside_PTrfase"/>
</dbReference>
<keyword evidence="3" id="KW-0418">Kinase</keyword>
<sequence>MNANAQFDELPRDDQLYIIEGIARQALPEWGLPVDSPMTLLSLSENATYRVDAADRREPLVLRVHRPGYHSRNAIDTELAWMAALQKDMGIKTPQAIPTLEGEYVVSGESRYGPDSQSRFVDLFEFIEGDAPDESELLAPFERLGRMTAQLHLHARDWQRPPYFERLVWDYDGCLGAVKNWGDWREAPGLDADDIQLLDQAQETLRRRLEAFGKGPDRFGLIHSDLRLANLLENGGETRVIDFDDCGLGWFLYDLASALSFIETRPDIPDLVSAWLSGYRSVADLSGEEEAEIPTFILLRRMTLLAWVGSHPTADMAVEQGESFAADTVALARAYLSKPDGSPNTL</sequence>
<evidence type="ECO:0000259" key="2">
    <source>
        <dbReference type="Pfam" id="PF01636"/>
    </source>
</evidence>
<dbReference type="Pfam" id="PF01636">
    <property type="entry name" value="APH"/>
    <property type="match status" value="1"/>
</dbReference>
<comment type="caution">
    <text evidence="3">The sequence shown here is derived from an EMBL/GenBank/DDBJ whole genome shotgun (WGS) entry which is preliminary data.</text>
</comment>
<dbReference type="Gene3D" id="3.90.1200.10">
    <property type="match status" value="1"/>
</dbReference>
<dbReference type="InterPro" id="IPR050249">
    <property type="entry name" value="Pseudomonas-type_ThrB"/>
</dbReference>